<dbReference type="InterPro" id="IPR024083">
    <property type="entry name" value="Fumarase/histidase_N"/>
</dbReference>
<evidence type="ECO:0000256" key="4">
    <source>
        <dbReference type="ARBA" id="ARBA00025012"/>
    </source>
</evidence>
<dbReference type="GO" id="GO:0004018">
    <property type="term" value="F:N6-(1,2-dicarboxyethyl)AMP AMP-lyase (fumarate-forming) activity"/>
    <property type="evidence" value="ECO:0007669"/>
    <property type="project" value="InterPro"/>
</dbReference>
<dbReference type="PRINTS" id="PR00145">
    <property type="entry name" value="ARGSUCLYASE"/>
</dbReference>
<comment type="pathway">
    <text evidence="1">Purine metabolism; IMP biosynthesis via de novo pathway; 5-amino-1-(5-phospho-D-ribosyl)imidazole-4-carboxamide from 5-amino-1-(5-phospho-D-ribosyl)imidazole-4-carboxylate: step 2/2.</text>
</comment>
<dbReference type="InterPro" id="IPR008948">
    <property type="entry name" value="L-Aspartase-like"/>
</dbReference>
<dbReference type="PANTHER" id="PTHR43411">
    <property type="entry name" value="ADENYLOSUCCINATE LYASE"/>
    <property type="match status" value="1"/>
</dbReference>
<organism evidence="7 8">
    <name type="scientific">Candidatus Woesebacteria bacterium GW2011_GWE1_45_18</name>
    <dbReference type="NCBI Taxonomy" id="1618598"/>
    <lineage>
        <taxon>Bacteria</taxon>
        <taxon>Candidatus Woeseibacteriota</taxon>
    </lineage>
</organism>
<evidence type="ECO:0000313" key="8">
    <source>
        <dbReference type="Proteomes" id="UP000034086"/>
    </source>
</evidence>
<dbReference type="InterPro" id="IPR013539">
    <property type="entry name" value="PurB_C"/>
</dbReference>
<dbReference type="InterPro" id="IPR020557">
    <property type="entry name" value="Fumarate_lyase_CS"/>
</dbReference>
<dbReference type="Gene3D" id="1.20.200.10">
    <property type="entry name" value="Fumarase/aspartase (Central domain)"/>
    <property type="match status" value="1"/>
</dbReference>
<reference evidence="7 8" key="1">
    <citation type="journal article" date="2015" name="Nature">
        <title>rRNA introns, odd ribosomes, and small enigmatic genomes across a large radiation of phyla.</title>
        <authorList>
            <person name="Brown C.T."/>
            <person name="Hug L.A."/>
            <person name="Thomas B.C."/>
            <person name="Sharon I."/>
            <person name="Castelle C.J."/>
            <person name="Singh A."/>
            <person name="Wilkins M.J."/>
            <person name="Williams K.H."/>
            <person name="Banfield J.F."/>
        </authorList>
    </citation>
    <scope>NUCLEOTIDE SEQUENCE [LARGE SCALE GENOMIC DNA]</scope>
</reference>
<accession>A0A0G1M484</accession>
<gene>
    <name evidence="7" type="ORF">UX03_C0025G0016</name>
</gene>
<dbReference type="PROSITE" id="PS00163">
    <property type="entry name" value="FUMARATE_LYASES"/>
    <property type="match status" value="1"/>
</dbReference>
<dbReference type="SUPFAM" id="SSF48557">
    <property type="entry name" value="L-aspartase-like"/>
    <property type="match status" value="1"/>
</dbReference>
<dbReference type="PANTHER" id="PTHR43411:SF1">
    <property type="entry name" value="ADENYLOSUCCINATE LYASE"/>
    <property type="match status" value="1"/>
</dbReference>
<feature type="domain" description="Adenylosuccinate lyase PurB C-terminal" evidence="6">
    <location>
        <begin position="352"/>
        <end position="466"/>
    </location>
</feature>
<dbReference type="AlphaFoldDB" id="A0A0G1M484"/>
<evidence type="ECO:0000256" key="3">
    <source>
        <dbReference type="ARBA" id="ARBA00022755"/>
    </source>
</evidence>
<proteinExistence type="predicted"/>
<dbReference type="InterPro" id="IPR000362">
    <property type="entry name" value="Fumarate_lyase_fam"/>
</dbReference>
<dbReference type="GO" id="GO:0006188">
    <property type="term" value="P:IMP biosynthetic process"/>
    <property type="evidence" value="ECO:0007669"/>
    <property type="project" value="InterPro"/>
</dbReference>
<evidence type="ECO:0000256" key="1">
    <source>
        <dbReference type="ARBA" id="ARBA00004706"/>
    </source>
</evidence>
<comment type="function">
    <text evidence="4">Catalyzes two reactions in de novo purine nucleotide biosynthesis. Catalyzes the breakdown of 5-aminoimidazole- (N-succinylocarboxamide) ribotide (SAICAR or 2-[5-amino-1-(5-phospho-beta-D-ribosyl)imidazole-4-carboxamido]succinate) to 5-aminoimidazole-4-carboxamide ribotide (AICAR or 5-amino-1-(5-phospho-beta-D-ribosyl)imidazole-4-carboxamide) and fumarate, and of adenylosuccinate (ADS or N(6)-(1,2-dicarboxyethyl)-AMP) to adenosine monophosphate (AMP) and fumarate.</text>
</comment>
<dbReference type="PRINTS" id="PR00149">
    <property type="entry name" value="FUMRATELYASE"/>
</dbReference>
<dbReference type="Pfam" id="PF00206">
    <property type="entry name" value="Lyase_1"/>
    <property type="match status" value="1"/>
</dbReference>
<dbReference type="Pfam" id="PF08328">
    <property type="entry name" value="ASL_C"/>
    <property type="match status" value="1"/>
</dbReference>
<dbReference type="Gene3D" id="1.10.275.10">
    <property type="entry name" value="Fumarase/aspartase (N-terminal domain)"/>
    <property type="match status" value="1"/>
</dbReference>
<protein>
    <submittedName>
        <fullName evidence="7">Adenylosuccinate lyase</fullName>
    </submittedName>
</protein>
<dbReference type="InterPro" id="IPR022761">
    <property type="entry name" value="Fumarate_lyase_N"/>
</dbReference>
<comment type="caution">
    <text evidence="7">The sequence shown here is derived from an EMBL/GenBank/DDBJ whole genome shotgun (WGS) entry which is preliminary data.</text>
</comment>
<comment type="pathway">
    <text evidence="2">Purine metabolism; AMP biosynthesis via de novo pathway; AMP from IMP: step 2/2.</text>
</comment>
<evidence type="ECO:0000313" key="7">
    <source>
        <dbReference type="EMBL" id="KKU02902.1"/>
    </source>
</evidence>
<dbReference type="InterPro" id="IPR047136">
    <property type="entry name" value="PurB_bact"/>
</dbReference>
<feature type="domain" description="Fumarate lyase N-terminal" evidence="5">
    <location>
        <begin position="58"/>
        <end position="334"/>
    </location>
</feature>
<name>A0A0G1M484_9BACT</name>
<evidence type="ECO:0000256" key="2">
    <source>
        <dbReference type="ARBA" id="ARBA00004734"/>
    </source>
</evidence>
<dbReference type="Gene3D" id="1.10.40.30">
    <property type="entry name" value="Fumarase/aspartase (C-terminal domain)"/>
    <property type="match status" value="1"/>
</dbReference>
<dbReference type="Proteomes" id="UP000034086">
    <property type="component" value="Unassembled WGS sequence"/>
</dbReference>
<sequence>MKNRRKTTDYRIKDLEVPPEAADLREGTGISNLDGRLWEEMGSSVGRYFGDEAMVRARVAVESYYLIALSEAGVIRRLKSEEKSALKNLHKKITPKVYRDLRKIEAEARHDVIAMTKIMKKLISASSPLGGVVSEGWVHWGLASEDVDNLARTSLLINYLNDVYLPEAAKILQAIITLAEKTRNVVIPGKTHLQPALPTVLGKEVALFGLRLSEQFLEIKKLRLRGKLTGAVGTLAAQRFAFPEINWLRFSKNFVESLGLEANPYTTQIEPRARLVELLSKVALVNNILVDLSQDMRIYIGLDWLIQEVKKEEFGSSAMPQKVNPIDFENAQGNALLSNWLIDGLTRVLPVSWLQRDLVDKTILRNLGLPFGYSQISLISSAKGLLRVGPNPRQIDSALNSDWSIIAEGLQSYLRSRGRPEAYETLKALTRGKKLTQSDIKTWIEKLNVEEPIKKDLRRISPKNYLGYSKENFVKMIREIKRTIDSLKIPLVR</sequence>
<dbReference type="PATRIC" id="fig|1618598.3.peg.552"/>
<evidence type="ECO:0000259" key="6">
    <source>
        <dbReference type="Pfam" id="PF08328"/>
    </source>
</evidence>
<keyword evidence="3" id="KW-0658">Purine biosynthesis</keyword>
<evidence type="ECO:0000259" key="5">
    <source>
        <dbReference type="Pfam" id="PF00206"/>
    </source>
</evidence>
<dbReference type="EMBL" id="LCKQ01000025">
    <property type="protein sequence ID" value="KKU02902.1"/>
    <property type="molecule type" value="Genomic_DNA"/>
</dbReference>
<keyword evidence="7" id="KW-0456">Lyase</keyword>